<dbReference type="EMBL" id="BK016261">
    <property type="protein sequence ID" value="DAG05556.1"/>
    <property type="molecule type" value="Genomic_DNA"/>
</dbReference>
<sequence length="79" mass="9567">MSITAWGLFLDFKNPFKPQKDPRLCERCIHLRKKFPDENEKYNRYICSVDKEKVKGYDISPEYCRDFEERSTNDSHMDI</sequence>
<accession>A0A8S5VFP9</accession>
<protein>
    <submittedName>
        <fullName evidence="1">Uncharacterized protein</fullName>
    </submittedName>
</protein>
<reference evidence="1" key="1">
    <citation type="journal article" date="2021" name="Proc. Natl. Acad. Sci. U.S.A.">
        <title>A Catalog of Tens of Thousands of Viruses from Human Metagenomes Reveals Hidden Associations with Chronic Diseases.</title>
        <authorList>
            <person name="Tisza M.J."/>
            <person name="Buck C.B."/>
        </authorList>
    </citation>
    <scope>NUCLEOTIDE SEQUENCE</scope>
    <source>
        <strain evidence="1">CtNHj22</strain>
    </source>
</reference>
<organism evidence="1">
    <name type="scientific">Siphoviridae sp. ctNHj22</name>
    <dbReference type="NCBI Taxonomy" id="2825468"/>
    <lineage>
        <taxon>Viruses</taxon>
        <taxon>Duplodnaviria</taxon>
        <taxon>Heunggongvirae</taxon>
        <taxon>Uroviricota</taxon>
        <taxon>Caudoviricetes</taxon>
    </lineage>
</organism>
<name>A0A8S5VFP9_9CAUD</name>
<proteinExistence type="predicted"/>
<evidence type="ECO:0000313" key="1">
    <source>
        <dbReference type="EMBL" id="DAG05556.1"/>
    </source>
</evidence>